<feature type="region of interest" description="Disordered" evidence="1">
    <location>
        <begin position="235"/>
        <end position="266"/>
    </location>
</feature>
<evidence type="ECO:0000313" key="2">
    <source>
        <dbReference type="Ensembl" id="ENSCSAVP00000006777.1"/>
    </source>
</evidence>
<feature type="compositionally biased region" description="Basic and acidic residues" evidence="1">
    <location>
        <begin position="192"/>
        <end position="201"/>
    </location>
</feature>
<protein>
    <submittedName>
        <fullName evidence="2">Uncharacterized protein</fullName>
    </submittedName>
</protein>
<keyword evidence="3" id="KW-1185">Reference proteome</keyword>
<feature type="compositionally biased region" description="Basic residues" evidence="1">
    <location>
        <begin position="202"/>
        <end position="211"/>
    </location>
</feature>
<reference evidence="3" key="1">
    <citation type="submission" date="2003-08" db="EMBL/GenBank/DDBJ databases">
        <authorList>
            <person name="Birren B."/>
            <person name="Nusbaum C."/>
            <person name="Abebe A."/>
            <person name="Abouelleil A."/>
            <person name="Adekoya E."/>
            <person name="Ait-zahra M."/>
            <person name="Allen N."/>
            <person name="Allen T."/>
            <person name="An P."/>
            <person name="Anderson M."/>
            <person name="Anderson S."/>
            <person name="Arachchi H."/>
            <person name="Armbruster J."/>
            <person name="Bachantsang P."/>
            <person name="Baldwin J."/>
            <person name="Barry A."/>
            <person name="Bayul T."/>
            <person name="Blitshsteyn B."/>
            <person name="Bloom T."/>
            <person name="Blye J."/>
            <person name="Boguslavskiy L."/>
            <person name="Borowsky M."/>
            <person name="Boukhgalter B."/>
            <person name="Brunache A."/>
            <person name="Butler J."/>
            <person name="Calixte N."/>
            <person name="Calvo S."/>
            <person name="Camarata J."/>
            <person name="Campo K."/>
            <person name="Chang J."/>
            <person name="Cheshatsang Y."/>
            <person name="Citroen M."/>
            <person name="Collymore A."/>
            <person name="Considine T."/>
            <person name="Cook A."/>
            <person name="Cooke P."/>
            <person name="Corum B."/>
            <person name="Cuomo C."/>
            <person name="David R."/>
            <person name="Dawoe T."/>
            <person name="Degray S."/>
            <person name="Dodge S."/>
            <person name="Dooley K."/>
            <person name="Dorje P."/>
            <person name="Dorjee K."/>
            <person name="Dorris L."/>
            <person name="Duffey N."/>
            <person name="Dupes A."/>
            <person name="Elkins T."/>
            <person name="Engels R."/>
            <person name="Erickson J."/>
            <person name="Farina A."/>
            <person name="Faro S."/>
            <person name="Ferreira P."/>
            <person name="Fischer H."/>
            <person name="Fitzgerald M."/>
            <person name="Foley K."/>
            <person name="Gage D."/>
            <person name="Galagan J."/>
            <person name="Gearin G."/>
            <person name="Gnerre S."/>
            <person name="Gnirke A."/>
            <person name="Goyette A."/>
            <person name="Graham J."/>
            <person name="Grandbois E."/>
            <person name="Gyaltsen K."/>
            <person name="Hafez N."/>
            <person name="Hagopian D."/>
            <person name="Hagos B."/>
            <person name="Hall J."/>
            <person name="Hatcher B."/>
            <person name="Heller A."/>
            <person name="Higgins H."/>
            <person name="Honan T."/>
            <person name="Horn A."/>
            <person name="Houde N."/>
            <person name="Hughes L."/>
            <person name="Hulme W."/>
            <person name="Husby E."/>
            <person name="Iliev I."/>
            <person name="Jaffe D."/>
            <person name="Jones C."/>
            <person name="Kamal M."/>
            <person name="Kamat A."/>
            <person name="Kamvysselis M."/>
            <person name="Karlsson E."/>
            <person name="Kells C."/>
            <person name="Kieu A."/>
            <person name="Kisner P."/>
            <person name="Kodira C."/>
            <person name="Kulbokas E."/>
            <person name="Labutti K."/>
            <person name="Lama D."/>
            <person name="Landers T."/>
            <person name="Leger J."/>
            <person name="Levine S."/>
            <person name="Lewis D."/>
            <person name="Lewis T."/>
            <person name="Lindblad-toh K."/>
            <person name="Liu X."/>
            <person name="Lokyitsang T."/>
            <person name="Lokyitsang Y."/>
            <person name="Lucien O."/>
            <person name="Lui A."/>
            <person name="Ma L.J."/>
            <person name="Mabbitt R."/>
            <person name="Macdonald J."/>
            <person name="Maclean C."/>
            <person name="Major J."/>
            <person name="Manning J."/>
            <person name="Marabella R."/>
            <person name="Maru K."/>
            <person name="Matthews C."/>
            <person name="Mauceli E."/>
            <person name="Mccarthy M."/>
            <person name="Mcdonough S."/>
            <person name="Mcghee T."/>
            <person name="Meldrim J."/>
            <person name="Meneus L."/>
            <person name="Mesirov J."/>
            <person name="Mihalev A."/>
            <person name="Mihova T."/>
            <person name="Mikkelsen T."/>
            <person name="Mlenga V."/>
            <person name="Moru K."/>
            <person name="Mozes J."/>
            <person name="Mulrain L."/>
            <person name="Munson G."/>
            <person name="Naylor J."/>
            <person name="Newes C."/>
            <person name="Nguyen C."/>
            <person name="Nguyen N."/>
            <person name="Nguyen T."/>
            <person name="Nicol R."/>
            <person name="Nielsen C."/>
            <person name="Nizzari M."/>
            <person name="Norbu C."/>
            <person name="Norbu N."/>
            <person name="O'donnell P."/>
            <person name="Okoawo O."/>
            <person name="O'leary S."/>
            <person name="Omotosho B."/>
            <person name="O'neill K."/>
            <person name="Osman S."/>
            <person name="Parker S."/>
            <person name="Perrin D."/>
            <person name="Phunkhang P."/>
            <person name="Piqani B."/>
            <person name="Purcell S."/>
            <person name="Rachupka T."/>
            <person name="Ramasamy U."/>
            <person name="Rameau R."/>
            <person name="Ray V."/>
            <person name="Raymond C."/>
            <person name="Retta R."/>
            <person name="Richardson S."/>
            <person name="Rise C."/>
            <person name="Rodriguez J."/>
            <person name="Rogers J."/>
            <person name="Rogov P."/>
            <person name="Rutman M."/>
            <person name="Schupbach R."/>
            <person name="Seaman C."/>
            <person name="Settipalli S."/>
            <person name="Sharpe T."/>
            <person name="Sheridan J."/>
            <person name="Sherpa N."/>
            <person name="Shi J."/>
            <person name="Smirnov S."/>
            <person name="Smith C."/>
            <person name="Sougnez C."/>
            <person name="Spencer B."/>
            <person name="Stalker J."/>
            <person name="Stange-thomann N."/>
            <person name="Stavropoulos S."/>
            <person name="Stetson K."/>
            <person name="Stone C."/>
            <person name="Stone S."/>
            <person name="Stubbs M."/>
            <person name="Talamas J."/>
            <person name="Tchuinga P."/>
            <person name="Tenzing P."/>
            <person name="Tesfaye S."/>
            <person name="Theodore J."/>
            <person name="Thoulutsang Y."/>
            <person name="Topham K."/>
            <person name="Towey S."/>
            <person name="Tsamla T."/>
            <person name="Tsomo N."/>
            <person name="Vallee D."/>
            <person name="Vassiliev H."/>
            <person name="Venkataraman V."/>
            <person name="Vinson J."/>
            <person name="Vo A."/>
            <person name="Wade C."/>
            <person name="Wang S."/>
            <person name="Wangchuk T."/>
            <person name="Wangdi T."/>
            <person name="Whittaker C."/>
            <person name="Wilkinson J."/>
            <person name="Wu Y."/>
            <person name="Wyman D."/>
            <person name="Yadav S."/>
            <person name="Yang S."/>
            <person name="Yang X."/>
            <person name="Yeager S."/>
            <person name="Yee E."/>
            <person name="Young G."/>
            <person name="Zainoun J."/>
            <person name="Zembeck L."/>
            <person name="Zimmer A."/>
            <person name="Zody M."/>
            <person name="Lander E."/>
        </authorList>
    </citation>
    <scope>NUCLEOTIDE SEQUENCE [LARGE SCALE GENOMIC DNA]</scope>
</reference>
<evidence type="ECO:0000256" key="1">
    <source>
        <dbReference type="SAM" id="MobiDB-lite"/>
    </source>
</evidence>
<feature type="region of interest" description="Disordered" evidence="1">
    <location>
        <begin position="180"/>
        <end position="214"/>
    </location>
</feature>
<reference evidence="2" key="3">
    <citation type="submission" date="2025-09" db="UniProtKB">
        <authorList>
            <consortium name="Ensembl"/>
        </authorList>
    </citation>
    <scope>IDENTIFICATION</scope>
</reference>
<dbReference type="AlphaFoldDB" id="H2YN75"/>
<dbReference type="GeneTree" id="ENSGT00660000096721"/>
<reference evidence="2" key="2">
    <citation type="submission" date="2025-08" db="UniProtKB">
        <authorList>
            <consortium name="Ensembl"/>
        </authorList>
    </citation>
    <scope>IDENTIFICATION</scope>
</reference>
<dbReference type="Proteomes" id="UP000007875">
    <property type="component" value="Unassembled WGS sequence"/>
</dbReference>
<proteinExistence type="predicted"/>
<dbReference type="Ensembl" id="ENSCSAVT00000006864.1">
    <property type="protein sequence ID" value="ENSCSAVP00000006777.1"/>
    <property type="gene ID" value="ENSCSAVG00000004055.1"/>
</dbReference>
<dbReference type="HOGENOM" id="CLU_1047795_0_0_1"/>
<sequence>MMANEIMTEDQQEDMLWDQSLQVQQNVGNEVESDVGVEFYNKLPAYLYNGKVNPEAKVNQLGTGSYSPPHDPPTSKLGLKELSCDPLIGTDGPNTEIHYNKLPHYFSSGKLEPTPIQGESIQFGSSGQHPQGLVTSSKIKCTPHGALLNLDDTYYSRLPNYYNYGRPHVVGTVTEPPEIEDETVTSQSLLKADAKRQERRTERKRKASKKLPRVDNRVDGDRILYSKIPQYYLSGRKPLVPKRRTSEHSFSSSESSDEDYRGRTRR</sequence>
<dbReference type="InParanoid" id="H2YN75"/>
<accession>H2YN75</accession>
<organism evidence="2 3">
    <name type="scientific">Ciona savignyi</name>
    <name type="common">Pacific transparent sea squirt</name>
    <dbReference type="NCBI Taxonomy" id="51511"/>
    <lineage>
        <taxon>Eukaryota</taxon>
        <taxon>Metazoa</taxon>
        <taxon>Chordata</taxon>
        <taxon>Tunicata</taxon>
        <taxon>Ascidiacea</taxon>
        <taxon>Phlebobranchia</taxon>
        <taxon>Cionidae</taxon>
        <taxon>Ciona</taxon>
    </lineage>
</organism>
<name>H2YN75_CIOSA</name>
<evidence type="ECO:0000313" key="3">
    <source>
        <dbReference type="Proteomes" id="UP000007875"/>
    </source>
</evidence>